<dbReference type="GeneTree" id="ENSGT00940000159871"/>
<gene>
    <name evidence="28" type="primary">WNK4</name>
</gene>
<evidence type="ECO:0000256" key="9">
    <source>
        <dbReference type="ARBA" id="ARBA00022490"/>
    </source>
</evidence>
<dbReference type="PANTHER" id="PTHR13902">
    <property type="entry name" value="SERINE/THREONINE-PROTEIN KINASE WNK WITH NO LYSINE -RELATED"/>
    <property type="match status" value="1"/>
</dbReference>
<evidence type="ECO:0000256" key="21">
    <source>
        <dbReference type="ARBA" id="ARBA00047899"/>
    </source>
</evidence>
<dbReference type="FunFam" id="3.30.200.20:FF:000494">
    <property type="entry name" value="serine/threonine-protein kinase WNK2 isoform X2"/>
    <property type="match status" value="1"/>
</dbReference>
<keyword evidence="9" id="KW-0963">Cytoplasm</keyword>
<keyword evidence="16" id="KW-0067">ATP-binding</keyword>
<evidence type="ECO:0000256" key="25">
    <source>
        <dbReference type="ARBA" id="ARBA00083535"/>
    </source>
</evidence>
<evidence type="ECO:0000256" key="2">
    <source>
        <dbReference type="ARBA" id="ARBA00004435"/>
    </source>
</evidence>
<evidence type="ECO:0000313" key="28">
    <source>
        <dbReference type="Ensembl" id="ENSCPRP00005011446.1"/>
    </source>
</evidence>
<dbReference type="SMART" id="SM00220">
    <property type="entry name" value="S_TKc"/>
    <property type="match status" value="1"/>
</dbReference>
<evidence type="ECO:0000256" key="13">
    <source>
        <dbReference type="ARBA" id="ARBA00022679"/>
    </source>
</evidence>
<dbReference type="Gene3D" id="1.10.472.10">
    <property type="entry name" value="Cyclin-like"/>
    <property type="match status" value="2"/>
</dbReference>
<dbReference type="Gene3D" id="1.10.10.570">
    <property type="entry name" value="Winged helix' DNA-binding domain. Chain C. Domain 1"/>
    <property type="match status" value="1"/>
</dbReference>
<keyword evidence="12" id="KW-0597">Phosphoprotein</keyword>
<dbReference type="InterPro" id="IPR036915">
    <property type="entry name" value="Cyclin-like_sf"/>
</dbReference>
<feature type="compositionally biased region" description="Low complexity" evidence="26">
    <location>
        <begin position="779"/>
        <end position="789"/>
    </location>
</feature>
<evidence type="ECO:0000256" key="24">
    <source>
        <dbReference type="ARBA" id="ARBA00080936"/>
    </source>
</evidence>
<dbReference type="Gene3D" id="1.10.510.10">
    <property type="entry name" value="Transferase(Phosphotransferase) domain 1"/>
    <property type="match status" value="1"/>
</dbReference>
<feature type="domain" description="Protein kinase" evidence="27">
    <location>
        <begin position="182"/>
        <end position="440"/>
    </location>
</feature>
<dbReference type="InterPro" id="IPR050588">
    <property type="entry name" value="WNK_Ser-Thr_kinase"/>
</dbReference>
<dbReference type="GO" id="GO:0004674">
    <property type="term" value="F:protein serine/threonine kinase activity"/>
    <property type="evidence" value="ECO:0007669"/>
    <property type="project" value="UniProtKB-KW"/>
</dbReference>
<dbReference type="InterPro" id="IPR008570">
    <property type="entry name" value="ESCRT-II_cplx_Vps25-sub"/>
</dbReference>
<keyword evidence="18" id="KW-0653">Protein transport</keyword>
<evidence type="ECO:0000256" key="19">
    <source>
        <dbReference type="ARBA" id="ARBA00022949"/>
    </source>
</evidence>
<evidence type="ECO:0000256" key="14">
    <source>
        <dbReference type="ARBA" id="ARBA00022741"/>
    </source>
</evidence>
<protein>
    <recommendedName>
        <fullName evidence="23">Serine/threonine-protein kinase WNK4</fullName>
        <ecNumber evidence="5">2.7.11.1</ecNumber>
    </recommendedName>
    <alternativeName>
        <fullName evidence="20">ESCRT-II complex subunit VPS25</fullName>
    </alternativeName>
    <alternativeName>
        <fullName evidence="24">Protein kinase lysine-deficient 4</fullName>
    </alternativeName>
    <alternativeName>
        <fullName evidence="25">Protein kinase with no lysine 4</fullName>
    </alternativeName>
    <alternativeName>
        <fullName evidence="6">Vacuolar protein-sorting-associated protein 25</fullName>
    </alternativeName>
</protein>
<dbReference type="PROSITE" id="PS50011">
    <property type="entry name" value="PROTEIN_KINASE_DOM"/>
    <property type="match status" value="1"/>
</dbReference>
<keyword evidence="29" id="KW-1185">Reference proteome</keyword>
<evidence type="ECO:0000256" key="12">
    <source>
        <dbReference type="ARBA" id="ARBA00022553"/>
    </source>
</evidence>
<dbReference type="SUPFAM" id="SSF56112">
    <property type="entry name" value="Protein kinase-like (PK-like)"/>
    <property type="match status" value="1"/>
</dbReference>
<keyword evidence="13" id="KW-0808">Transferase</keyword>
<evidence type="ECO:0000256" key="6">
    <source>
        <dbReference type="ARBA" id="ARBA00017934"/>
    </source>
</evidence>
<comment type="cofactor">
    <cofactor evidence="1">
        <name>Mg(2+)</name>
        <dbReference type="ChEBI" id="CHEBI:18420"/>
    </cofactor>
</comment>
<dbReference type="Pfam" id="PF12202">
    <property type="entry name" value="OSR1_C"/>
    <property type="match status" value="1"/>
</dbReference>
<evidence type="ECO:0000256" key="7">
    <source>
        <dbReference type="ARBA" id="ARBA00022427"/>
    </source>
</evidence>
<comment type="subcellular location">
    <subcellularLocation>
        <location evidence="2">Cell junction</location>
        <location evidence="2">Tight junction</location>
    </subcellularLocation>
    <subcellularLocation>
        <location evidence="3">Cytoplasm</location>
    </subcellularLocation>
</comment>
<evidence type="ECO:0000256" key="8">
    <source>
        <dbReference type="ARBA" id="ARBA00022448"/>
    </source>
</evidence>
<dbReference type="GO" id="GO:0005524">
    <property type="term" value="F:ATP binding"/>
    <property type="evidence" value="ECO:0007669"/>
    <property type="project" value="UniProtKB-KW"/>
</dbReference>
<keyword evidence="11" id="KW-0723">Serine/threonine-protein kinase</keyword>
<dbReference type="Ensembl" id="ENSCPRT00005013507.1">
    <property type="protein sequence ID" value="ENSCPRP00005011446.1"/>
    <property type="gene ID" value="ENSCPRG00005008144.1"/>
</dbReference>
<dbReference type="InterPro" id="IPR024678">
    <property type="entry name" value="Kinase_OSR1/WNK_CCT"/>
</dbReference>
<feature type="region of interest" description="Disordered" evidence="26">
    <location>
        <begin position="534"/>
        <end position="572"/>
    </location>
</feature>
<dbReference type="GO" id="GO:0071985">
    <property type="term" value="P:multivesicular body sorting pathway"/>
    <property type="evidence" value="ECO:0007669"/>
    <property type="project" value="InterPro"/>
</dbReference>
<dbReference type="FunFam" id="3.10.20.90:FF:000127">
    <property type="entry name" value="serine/threonine-protein kinase WNK4 isoform X1"/>
    <property type="match status" value="1"/>
</dbReference>
<evidence type="ECO:0000256" key="23">
    <source>
        <dbReference type="ARBA" id="ARBA00071798"/>
    </source>
</evidence>
<dbReference type="InterPro" id="IPR036388">
    <property type="entry name" value="WH-like_DNA-bd_sf"/>
</dbReference>
<evidence type="ECO:0000256" key="3">
    <source>
        <dbReference type="ARBA" id="ARBA00004496"/>
    </source>
</evidence>
<feature type="compositionally biased region" description="Acidic residues" evidence="26">
    <location>
        <begin position="158"/>
        <end position="167"/>
    </location>
</feature>
<evidence type="ECO:0000256" key="18">
    <source>
        <dbReference type="ARBA" id="ARBA00022927"/>
    </source>
</evidence>
<feature type="region of interest" description="Disordered" evidence="26">
    <location>
        <begin position="776"/>
        <end position="844"/>
    </location>
</feature>
<evidence type="ECO:0000256" key="17">
    <source>
        <dbReference type="ARBA" id="ARBA00022843"/>
    </source>
</evidence>
<dbReference type="InterPro" id="IPR000719">
    <property type="entry name" value="Prot_kinase_dom"/>
</dbReference>
<accession>A0A7M4EL56</accession>
<evidence type="ECO:0000256" key="11">
    <source>
        <dbReference type="ARBA" id="ARBA00022527"/>
    </source>
</evidence>
<dbReference type="EC" id="2.7.11.1" evidence="5"/>
<name>A0A7M4EL56_CROPO</name>
<dbReference type="Proteomes" id="UP000594220">
    <property type="component" value="Unplaced"/>
</dbReference>
<dbReference type="GO" id="GO:0005923">
    <property type="term" value="C:bicellular tight junction"/>
    <property type="evidence" value="ECO:0007669"/>
    <property type="project" value="UniProtKB-SubCell"/>
</dbReference>
<evidence type="ECO:0000256" key="5">
    <source>
        <dbReference type="ARBA" id="ARBA00012513"/>
    </source>
</evidence>
<evidence type="ECO:0000256" key="15">
    <source>
        <dbReference type="ARBA" id="ARBA00022777"/>
    </source>
</evidence>
<feature type="compositionally biased region" description="Polar residues" evidence="26">
    <location>
        <begin position="790"/>
        <end position="799"/>
    </location>
</feature>
<dbReference type="Pfam" id="PF05871">
    <property type="entry name" value="ESCRT-II"/>
    <property type="match status" value="1"/>
</dbReference>
<keyword evidence="19" id="KW-0965">Cell junction</keyword>
<comment type="similarity">
    <text evidence="4">Belongs to the VPS25 family.</text>
</comment>
<feature type="region of interest" description="Disordered" evidence="26">
    <location>
        <begin position="149"/>
        <end position="172"/>
    </location>
</feature>
<dbReference type="Pfam" id="PF00069">
    <property type="entry name" value="Pkinase"/>
    <property type="match status" value="1"/>
</dbReference>
<dbReference type="InterPro" id="IPR056865">
    <property type="entry name" value="CCTL2_WNK"/>
</dbReference>
<evidence type="ECO:0000256" key="1">
    <source>
        <dbReference type="ARBA" id="ARBA00001946"/>
    </source>
</evidence>
<dbReference type="FunFam" id="3.10.20.90:FF:000007">
    <property type="entry name" value="Serine/threonine-protein kinase WNK1 isoform 1"/>
    <property type="match status" value="1"/>
</dbReference>
<dbReference type="Gene3D" id="3.10.20.90">
    <property type="entry name" value="Phosphatidylinositol 3-kinase Catalytic Subunit, Chain A, domain 1"/>
    <property type="match status" value="2"/>
</dbReference>
<dbReference type="FunFam" id="1.10.10.570:FF:000001">
    <property type="entry name" value="vacuolar protein-sorting-associated protein 25"/>
    <property type="match status" value="1"/>
</dbReference>
<dbReference type="InterPro" id="IPR011009">
    <property type="entry name" value="Kinase-like_dom_sf"/>
</dbReference>
<evidence type="ECO:0000256" key="20">
    <source>
        <dbReference type="ARBA" id="ARBA00030094"/>
    </source>
</evidence>
<dbReference type="Gene3D" id="1.10.10.10">
    <property type="entry name" value="Winged helix-like DNA-binding domain superfamily/Winged helix DNA-binding domain"/>
    <property type="match status" value="1"/>
</dbReference>
<dbReference type="PROSITE" id="PS00108">
    <property type="entry name" value="PROTEIN_KINASE_ST"/>
    <property type="match status" value="1"/>
</dbReference>
<evidence type="ECO:0000256" key="4">
    <source>
        <dbReference type="ARBA" id="ARBA00009674"/>
    </source>
</evidence>
<reference evidence="28" key="1">
    <citation type="submission" date="2025-08" db="UniProtKB">
        <authorList>
            <consortium name="Ensembl"/>
        </authorList>
    </citation>
    <scope>IDENTIFICATION</scope>
</reference>
<evidence type="ECO:0000313" key="29">
    <source>
        <dbReference type="Proteomes" id="UP000594220"/>
    </source>
</evidence>
<reference evidence="28" key="2">
    <citation type="submission" date="2025-09" db="UniProtKB">
        <authorList>
            <consortium name="Ensembl"/>
        </authorList>
    </citation>
    <scope>IDENTIFICATION</scope>
</reference>
<dbReference type="InterPro" id="IPR008271">
    <property type="entry name" value="Ser/Thr_kinase_AS"/>
</dbReference>
<proteinExistence type="inferred from homology"/>
<evidence type="ECO:0000256" key="22">
    <source>
        <dbReference type="ARBA" id="ARBA00048679"/>
    </source>
</evidence>
<evidence type="ECO:0000259" key="27">
    <source>
        <dbReference type="PROSITE" id="PS50011"/>
    </source>
</evidence>
<dbReference type="InterPro" id="IPR014041">
    <property type="entry name" value="ESCRT-II_cplx_Vps25-sub_N"/>
</dbReference>
<dbReference type="CDD" id="cd20541">
    <property type="entry name" value="CYCLIN_CNTD1"/>
    <property type="match status" value="1"/>
</dbReference>
<comment type="catalytic activity">
    <reaction evidence="21">
        <text>L-threonyl-[protein] + ATP = O-phospho-L-threonyl-[protein] + ADP + H(+)</text>
        <dbReference type="Rhea" id="RHEA:46608"/>
        <dbReference type="Rhea" id="RHEA-COMP:11060"/>
        <dbReference type="Rhea" id="RHEA-COMP:11605"/>
        <dbReference type="ChEBI" id="CHEBI:15378"/>
        <dbReference type="ChEBI" id="CHEBI:30013"/>
        <dbReference type="ChEBI" id="CHEBI:30616"/>
        <dbReference type="ChEBI" id="CHEBI:61977"/>
        <dbReference type="ChEBI" id="CHEBI:456216"/>
        <dbReference type="EC" id="2.7.11.1"/>
    </reaction>
</comment>
<evidence type="ECO:0000256" key="16">
    <source>
        <dbReference type="ARBA" id="ARBA00022840"/>
    </source>
</evidence>
<organism evidence="28 29">
    <name type="scientific">Crocodylus porosus</name>
    <name type="common">Saltwater crocodile</name>
    <name type="synonym">Estuarine crocodile</name>
    <dbReference type="NCBI Taxonomy" id="8502"/>
    <lineage>
        <taxon>Eukaryota</taxon>
        <taxon>Metazoa</taxon>
        <taxon>Chordata</taxon>
        <taxon>Craniata</taxon>
        <taxon>Vertebrata</taxon>
        <taxon>Euteleostomi</taxon>
        <taxon>Archelosauria</taxon>
        <taxon>Archosauria</taxon>
        <taxon>Crocodylia</taxon>
        <taxon>Longirostres</taxon>
        <taxon>Crocodylidae</taxon>
        <taxon>Crocodylus</taxon>
    </lineage>
</organism>
<evidence type="ECO:0000256" key="26">
    <source>
        <dbReference type="SAM" id="MobiDB-lite"/>
    </source>
</evidence>
<keyword evidence="17" id="KW-0832">Ubl conjugation</keyword>
<dbReference type="SUPFAM" id="SSF46785">
    <property type="entry name" value="Winged helix' DNA-binding domain"/>
    <property type="match status" value="2"/>
</dbReference>
<dbReference type="Gene3D" id="3.30.200.20">
    <property type="entry name" value="Phosphorylase Kinase, domain 1"/>
    <property type="match status" value="1"/>
</dbReference>
<evidence type="ECO:0000256" key="10">
    <source>
        <dbReference type="ARBA" id="ARBA00022499"/>
    </source>
</evidence>
<dbReference type="InterPro" id="IPR036390">
    <property type="entry name" value="WH_DNA-bd_sf"/>
</dbReference>
<keyword evidence="15" id="KW-0418">Kinase</keyword>
<dbReference type="GO" id="GO:0000814">
    <property type="term" value="C:ESCRT II complex"/>
    <property type="evidence" value="ECO:0007669"/>
    <property type="project" value="InterPro"/>
</dbReference>
<dbReference type="FunFam" id="1.10.510.10:FF:000006">
    <property type="entry name" value="Serine/threonine-protein kinase WNK1 isoform 2"/>
    <property type="match status" value="1"/>
</dbReference>
<keyword evidence="7" id="KW-0796">Tight junction</keyword>
<keyword evidence="8" id="KW-0813">Transport</keyword>
<sequence length="1324" mass="149884">MSAEWPWQYSFPPFFTLQPNVDTRQKQLAAWCSLVLSYCRLSKQCSMTVMEAQDSPLFHNRKLQRKLPMESIQVVLEELRKKGNLEWLDKNKSSFLVMWRRPEEWGKLIYQWVVKNGLTNSVFTLYELVNGDDTENEGNIVCVVPPPAAEGARREQGQEQEQEESEEAETRAVATSPDGRFLKFDIEIGRGSFKTVYKGLDTDTTVEVAWCELQTRKLSKSERQRFSEEVEMLKGLQHPNIVRFYDSWKSCVKGQVCIVLVTELMTSGTLKTYLKRFKEMKLKVLQRWSRQILRGLHFLHTRSPPIIHRDLKCDNIFITGPTGSVKIGDLGLATLKRASFAKSVIGTPEFMAPEMYEEKYDEAVDVYAFGMCMLEMATSEYPYSECQNAAQIYRKVTSGLKPNSFYKVKVPELKEIIEGCIRMNKNERYTIQDLLEHSFFQEDTGVHVELAEEDDGIKSGLKLWLRMDDTKKLHGKYKDNNAIEFLFELYKDVAEEVAQEMVTLGFVCEADYKLVAKAVRDRVVAIKRKREKLKQAQDELQRTPAPSPTTPGSGDSMLNGTFPPEPEEPEADQHQHFLYRHTSYSSATCKLTVPGSCLWGCGPGFLGVERRGVCLTLASHRDGGSASERSTKLPAKRPSGKLLRRRARSRLRITNISDKSDRVVECQLQTYNNKMVTFKFDLDGDNPEEIAAVMVNNEFILKSEQEGFIHRIRDIIHRVETLLRKDVHSTSLEAAGSPEAESPSPVAAAAAGCPVSTLHPFLPKLFRSLFPQWPGAATSSPQPVVPSSPDGQESTSYDSDSVPETAVQDPDELLAEEGTPVAPAESDHDGPGVEEQEEGIENPQQAVLSQVWISYSRSSSYLSSDDSESEDEEIWEELQNLRQKHLSEVQTLQSIQKKEIEELYLRMGKQPPPGIVSPAAMLSSRQRRLSKGSFNPSRRNSLQRLHLALAGIMRRNSLSGSSTGSQDQRPNKGVTFAGDFSRMVSQDKHCSMGLSPGYGTSQLIYSLLNRAEAWLRHVPGEGVEGGWNAALLRLAADNERRLRELPAAAGCFREPRATELIFLLAEKWRLDLPARYQAAEIFNRYRRVQEMYNSTKEPGESSEQENSHSWNSLKAQMHDTFMLRLASCIQLASKLSFHYSIVNNNTVLKFLQSLDYSFTKQELLESELAVLKGLHFQINVPTPLAYVELLLEVLGHNGCLLSLKQLHEMCVHLLDLTYLMRDVIYNTLLKTSIENSTPNELQIAKFLSVKEDFMLLAAGIIGTSAFILNPEHWNQVVEHLNCITGITSQSMFEFLYAILKHSLGTTPTETNARQMECFQEYHTT</sequence>
<keyword evidence="14" id="KW-0547">Nucleotide-binding</keyword>
<keyword evidence="10" id="KW-1017">Isopeptide bond</keyword>
<dbReference type="SUPFAM" id="SSF47954">
    <property type="entry name" value="Cyclin-like"/>
    <property type="match status" value="1"/>
</dbReference>
<dbReference type="Pfam" id="PF24889">
    <property type="entry name" value="CCTL2_WNK"/>
    <property type="match status" value="1"/>
</dbReference>
<dbReference type="CDD" id="cd14033">
    <property type="entry name" value="STKc_WNK4"/>
    <property type="match status" value="1"/>
</dbReference>
<dbReference type="GO" id="GO:0015031">
    <property type="term" value="P:protein transport"/>
    <property type="evidence" value="ECO:0007669"/>
    <property type="project" value="UniProtKB-KW"/>
</dbReference>
<comment type="catalytic activity">
    <reaction evidence="22">
        <text>L-seryl-[protein] + ATP = O-phospho-L-seryl-[protein] + ADP + H(+)</text>
        <dbReference type="Rhea" id="RHEA:17989"/>
        <dbReference type="Rhea" id="RHEA-COMP:9863"/>
        <dbReference type="Rhea" id="RHEA-COMP:11604"/>
        <dbReference type="ChEBI" id="CHEBI:15378"/>
        <dbReference type="ChEBI" id="CHEBI:29999"/>
        <dbReference type="ChEBI" id="CHEBI:30616"/>
        <dbReference type="ChEBI" id="CHEBI:83421"/>
        <dbReference type="ChEBI" id="CHEBI:456216"/>
        <dbReference type="EC" id="2.7.11.1"/>
    </reaction>
</comment>
<feature type="region of interest" description="Disordered" evidence="26">
    <location>
        <begin position="621"/>
        <end position="641"/>
    </location>
</feature>